<evidence type="ECO:0000256" key="16">
    <source>
        <dbReference type="ARBA" id="ARBA00023128"/>
    </source>
</evidence>
<keyword evidence="12" id="KW-1000">Mitochondrion outer membrane</keyword>
<keyword evidence="14" id="KW-0106">Calcium</keyword>
<dbReference type="Proteomes" id="UP000582659">
    <property type="component" value="Unassembled WGS sequence"/>
</dbReference>
<keyword evidence="10" id="KW-0677">Repeat</keyword>
<dbReference type="GO" id="GO:0005525">
    <property type="term" value="F:GTP binding"/>
    <property type="evidence" value="ECO:0007669"/>
    <property type="project" value="UniProtKB-KW"/>
</dbReference>
<keyword evidence="9" id="KW-0732">Signal</keyword>
<dbReference type="InterPro" id="IPR001507">
    <property type="entry name" value="ZP_dom"/>
</dbReference>
<dbReference type="PANTHER" id="PTHR22907">
    <property type="entry name" value="GH04558P"/>
    <property type="match status" value="1"/>
</dbReference>
<dbReference type="Gene3D" id="1.10.238.10">
    <property type="entry name" value="EF-hand"/>
    <property type="match status" value="2"/>
</dbReference>
<evidence type="ECO:0000256" key="15">
    <source>
        <dbReference type="ARBA" id="ARBA00022989"/>
    </source>
</evidence>
<dbReference type="FunFam" id="3.40.50.300:FF:000170">
    <property type="entry name" value="Mitochondrial Rho GTPase"/>
    <property type="match status" value="1"/>
</dbReference>
<evidence type="ECO:0000256" key="3">
    <source>
        <dbReference type="ARBA" id="ARBA00007981"/>
    </source>
</evidence>
<dbReference type="GO" id="GO:0005741">
    <property type="term" value="C:mitochondrial outer membrane"/>
    <property type="evidence" value="ECO:0007669"/>
    <property type="project" value="UniProtKB-SubCell"/>
</dbReference>
<keyword evidence="16" id="KW-0496">Mitochondrion</keyword>
<dbReference type="EMBL" id="CAJFCV020000002">
    <property type="protein sequence ID" value="CAG9096934.1"/>
    <property type="molecule type" value="Genomic_DNA"/>
</dbReference>
<dbReference type="InterPro" id="IPR056953">
    <property type="entry name" value="CUT_N"/>
</dbReference>
<dbReference type="Pfam" id="PF25057">
    <property type="entry name" value="CUT_N"/>
    <property type="match status" value="1"/>
</dbReference>
<keyword evidence="11" id="KW-0547">Nucleotide-binding</keyword>
<keyword evidence="15" id="KW-1133">Transmembrane helix</keyword>
<evidence type="ECO:0000259" key="19">
    <source>
        <dbReference type="PROSITE" id="PS50222"/>
    </source>
</evidence>
<evidence type="ECO:0000256" key="8">
    <source>
        <dbReference type="ARBA" id="ARBA00022723"/>
    </source>
</evidence>
<dbReference type="InterPro" id="IPR027417">
    <property type="entry name" value="P-loop_NTPase"/>
</dbReference>
<dbReference type="Pfam" id="PF00071">
    <property type="entry name" value="Ras"/>
    <property type="match status" value="1"/>
</dbReference>
<evidence type="ECO:0000256" key="4">
    <source>
        <dbReference type="ARBA" id="ARBA00019119"/>
    </source>
</evidence>
<gene>
    <name evidence="22" type="ORF">BXYJ_LOCUS3953</name>
</gene>
<evidence type="ECO:0000256" key="11">
    <source>
        <dbReference type="ARBA" id="ARBA00022741"/>
    </source>
</evidence>
<dbReference type="Pfam" id="PF25301">
    <property type="entry name" value="CUT_C"/>
    <property type="match status" value="1"/>
</dbReference>
<keyword evidence="17" id="KW-0342">GTP-binding</keyword>
<dbReference type="PROSITE" id="PS00018">
    <property type="entry name" value="EF_HAND_1"/>
    <property type="match status" value="2"/>
</dbReference>
<keyword evidence="6" id="KW-1003">Cell membrane</keyword>
<reference evidence="23" key="2">
    <citation type="submission" date="2020-08" db="EMBL/GenBank/DDBJ databases">
        <authorList>
            <person name="Kikuchi T."/>
        </authorList>
    </citation>
    <scope>NUCLEOTIDE SEQUENCE</scope>
    <source>
        <strain evidence="22">Ka4C1</strain>
    </source>
</reference>
<proteinExistence type="inferred from homology"/>
<evidence type="ECO:0000256" key="13">
    <source>
        <dbReference type="ARBA" id="ARBA00022801"/>
    </source>
</evidence>
<dbReference type="InterPro" id="IPR013567">
    <property type="entry name" value="EF_hand_assoc_2"/>
</dbReference>
<dbReference type="Pfam" id="PF08355">
    <property type="entry name" value="EF_assoc_1"/>
    <property type="match status" value="1"/>
</dbReference>
<dbReference type="InterPro" id="IPR011992">
    <property type="entry name" value="EF-hand-dom_pair"/>
</dbReference>
<feature type="domain" description="EF-hand" evidence="19">
    <location>
        <begin position="323"/>
        <end position="358"/>
    </location>
</feature>
<dbReference type="SUPFAM" id="SSF47473">
    <property type="entry name" value="EF-hand"/>
    <property type="match status" value="1"/>
</dbReference>
<dbReference type="InterPro" id="IPR051962">
    <property type="entry name" value="Cuticlin"/>
</dbReference>
<evidence type="ECO:0000256" key="9">
    <source>
        <dbReference type="ARBA" id="ARBA00022729"/>
    </source>
</evidence>
<dbReference type="InterPro" id="IPR002048">
    <property type="entry name" value="EF_hand_dom"/>
</dbReference>
<feature type="domain" description="ZP" evidence="20">
    <location>
        <begin position="622"/>
        <end position="866"/>
    </location>
</feature>
<dbReference type="PROSITE" id="PS50222">
    <property type="entry name" value="EF_HAND_2"/>
    <property type="match status" value="1"/>
</dbReference>
<dbReference type="SMART" id="SM00241">
    <property type="entry name" value="ZP"/>
    <property type="match status" value="1"/>
</dbReference>
<evidence type="ECO:0000259" key="21">
    <source>
        <dbReference type="PROSITE" id="PS51423"/>
    </source>
</evidence>
<dbReference type="Pfam" id="PF13405">
    <property type="entry name" value="EF-hand_6"/>
    <property type="match status" value="1"/>
</dbReference>
<evidence type="ECO:0000313" key="25">
    <source>
        <dbReference type="Proteomes" id="UP000659654"/>
    </source>
</evidence>
<dbReference type="WBParaSite" id="BXY_0279700.1">
    <property type="protein sequence ID" value="BXY_0279700.1"/>
    <property type="gene ID" value="BXY_0279700"/>
</dbReference>
<name>A0A1I7RQ06_BURXY</name>
<dbReference type="AlphaFoldDB" id="A0A1I7RQ06"/>
<evidence type="ECO:0000313" key="26">
    <source>
        <dbReference type="WBParaSite" id="BXY_0279700.1"/>
    </source>
</evidence>
<dbReference type="SMR" id="A0A1I7RQ06"/>
<sequence>MQLDALNMQNDEELEFSEDEIDVRILVLGDHNSGKTSLIFTLLEDRFIENVPTNVETVIIPPDISPDGVVTAIIDYSTRVHSDEALKQMINEASVICVVFSVERPENLDRVKDHWMKLIHEVVGPEERKPVLVVANKSDKPDQSENIDKMVPIMNEFSEIETVVECSAFAKKNVSEVFYYAQRAVVYPLAPLYDVNRRELTPKCKKALVRIFKLSDEDNDGLLSDNELRTFQMRAFGMPLVDDALEEVKNVVMSYEPTGVIDGGITLRGFLFLHEAFMQRGRQETAWTGLKAFGYDKSLQLRHNYLYPTINIPFGSSTELSAEGLRFIRFLFRKYDEDRDGKLSPSELKAMLSVCPGTPWPLEFLHATSLDLQGWLDEQGFINLWTLNTSMNLSQTFEQLAYLGFNVAHKSQLDAVIVTRDRRIDVLEKTTDRTVFQCHVIGPKNAGKTVFCRSFLGETLNQIIQMRPNHQPSYIINTVEVKGQTKYMIMHEVDVYSPEDQLSTYEKNADVICLLYDGTDPNSFAYCAKLYLRYFYRTKVPCLFVASKTGKYDFEQTYEFQPSDFCLTHQLPKPLKFVEVGNPHAQVFAQLATMAAYPHLKRVYFLHDSSILSKITFGAAVAALAGFLIYKNMTENPFFGRIFVKGHSRDGDCSLRGNGTSSEFDLPLLFHKCGLLRKRTADGITVTTTVIVSFHPYFLTESDGAFRLQCLYRNQNQVVSKALESLADRLLDREEKSAMPTCRYDILEDGPFGRQIPFASVGTTVYHKWTCTSRTPDEHCMIVHSCVAEDDGGDTVNILDEHGCALDPVLLDNLEYTEDLIAGQKAQVYKFADKESIYFQCQIMIFKKPPGQKCSRPQCQKISATGEFRSLNQTRNLGVTFDRRLARLRSRSINYDVSSEMMVTVDDIPIAY</sequence>
<dbReference type="SMART" id="SM00175">
    <property type="entry name" value="RAB"/>
    <property type="match status" value="1"/>
</dbReference>
<dbReference type="SMART" id="SM00173">
    <property type="entry name" value="RAS"/>
    <property type="match status" value="1"/>
</dbReference>
<keyword evidence="7" id="KW-0812">Transmembrane</keyword>
<dbReference type="GO" id="GO:0042302">
    <property type="term" value="F:structural constituent of cuticle"/>
    <property type="evidence" value="ECO:0007669"/>
    <property type="project" value="UniProtKB-KW"/>
</dbReference>
<comment type="similarity">
    <text evidence="3">Belongs to the mitochondrial Rho GTPase family.</text>
</comment>
<dbReference type="GO" id="GO:0003924">
    <property type="term" value="F:GTPase activity"/>
    <property type="evidence" value="ECO:0007669"/>
    <property type="project" value="InterPro"/>
</dbReference>
<dbReference type="PROSITE" id="PS51423">
    <property type="entry name" value="MIRO"/>
    <property type="match status" value="2"/>
</dbReference>
<evidence type="ECO:0000256" key="5">
    <source>
        <dbReference type="ARBA" id="ARBA00022460"/>
    </source>
</evidence>
<dbReference type="Pfam" id="PF08356">
    <property type="entry name" value="EF_assoc_2"/>
    <property type="match status" value="1"/>
</dbReference>
<feature type="domain" description="Miro" evidence="21">
    <location>
        <begin position="20"/>
        <end position="187"/>
    </location>
</feature>
<evidence type="ECO:0000256" key="2">
    <source>
        <dbReference type="ARBA" id="ARBA00004251"/>
    </source>
</evidence>
<dbReference type="SMART" id="SM00054">
    <property type="entry name" value="EFh"/>
    <property type="match status" value="2"/>
</dbReference>
<evidence type="ECO:0000259" key="20">
    <source>
        <dbReference type="PROSITE" id="PS51034"/>
    </source>
</evidence>
<dbReference type="Gene3D" id="3.40.50.300">
    <property type="entry name" value="P-loop containing nucleotide triphosphate hydrolases"/>
    <property type="match status" value="2"/>
</dbReference>
<dbReference type="OrthoDB" id="10020961at2759"/>
<keyword evidence="18" id="KW-0472">Membrane</keyword>
<dbReference type="InterPro" id="IPR018247">
    <property type="entry name" value="EF_Hand_1_Ca_BS"/>
</dbReference>
<dbReference type="eggNOG" id="KOG1707">
    <property type="taxonomic scope" value="Eukaryota"/>
</dbReference>
<dbReference type="GO" id="GO:0005509">
    <property type="term" value="F:calcium ion binding"/>
    <property type="evidence" value="ECO:0007669"/>
    <property type="project" value="InterPro"/>
</dbReference>
<evidence type="ECO:0000256" key="17">
    <source>
        <dbReference type="ARBA" id="ARBA00023134"/>
    </source>
</evidence>
<dbReference type="PANTHER" id="PTHR22907:SF15">
    <property type="entry name" value="ZP DOMAIN-CONTAINING PROTEIN"/>
    <property type="match status" value="1"/>
</dbReference>
<protein>
    <recommendedName>
        <fullName evidence="4">Mitochondrial Rho GTPase 1</fullName>
    </recommendedName>
</protein>
<keyword evidence="5" id="KW-0193">Cuticle</keyword>
<dbReference type="InterPro" id="IPR057475">
    <property type="entry name" value="CUT_C"/>
</dbReference>
<dbReference type="InterPro" id="IPR020860">
    <property type="entry name" value="MIRO_dom"/>
</dbReference>
<keyword evidence="25" id="KW-1185">Reference proteome</keyword>
<dbReference type="SMART" id="SM00174">
    <property type="entry name" value="RHO"/>
    <property type="match status" value="1"/>
</dbReference>
<evidence type="ECO:0000256" key="14">
    <source>
        <dbReference type="ARBA" id="ARBA00022837"/>
    </source>
</evidence>
<evidence type="ECO:0000313" key="22">
    <source>
        <dbReference type="EMBL" id="CAD5215285.1"/>
    </source>
</evidence>
<evidence type="ECO:0000313" key="23">
    <source>
        <dbReference type="EMBL" id="CAG9096934.1"/>
    </source>
</evidence>
<accession>A0A1I7RQ06</accession>
<dbReference type="InterPro" id="IPR013566">
    <property type="entry name" value="EF_hand_assoc_1"/>
</dbReference>
<dbReference type="InterPro" id="IPR001806">
    <property type="entry name" value="Small_GTPase"/>
</dbReference>
<dbReference type="GO" id="GO:0005886">
    <property type="term" value="C:plasma membrane"/>
    <property type="evidence" value="ECO:0007669"/>
    <property type="project" value="UniProtKB-SubCell"/>
</dbReference>
<dbReference type="PROSITE" id="PS51034">
    <property type="entry name" value="ZP_2"/>
    <property type="match status" value="1"/>
</dbReference>
<evidence type="ECO:0000256" key="18">
    <source>
        <dbReference type="ARBA" id="ARBA00023136"/>
    </source>
</evidence>
<evidence type="ECO:0000256" key="10">
    <source>
        <dbReference type="ARBA" id="ARBA00022737"/>
    </source>
</evidence>
<reference evidence="26" key="1">
    <citation type="submission" date="2016-11" db="UniProtKB">
        <authorList>
            <consortium name="WormBaseParasite"/>
        </authorList>
    </citation>
    <scope>IDENTIFICATION</scope>
</reference>
<dbReference type="CDD" id="cd01892">
    <property type="entry name" value="Miro2"/>
    <property type="match status" value="1"/>
</dbReference>
<dbReference type="PRINTS" id="PR00449">
    <property type="entry name" value="RASTRNSFRMNG"/>
</dbReference>
<evidence type="ECO:0000313" key="24">
    <source>
        <dbReference type="Proteomes" id="UP000095284"/>
    </source>
</evidence>
<dbReference type="FunFam" id="1.10.238.10:FF:000011">
    <property type="entry name" value="Mitochondrial Rho GTPase"/>
    <property type="match status" value="1"/>
</dbReference>
<evidence type="ECO:0000256" key="7">
    <source>
        <dbReference type="ARBA" id="ARBA00022692"/>
    </source>
</evidence>
<evidence type="ECO:0000256" key="1">
    <source>
        <dbReference type="ARBA" id="ARBA00004200"/>
    </source>
</evidence>
<dbReference type="Proteomes" id="UP000659654">
    <property type="component" value="Unassembled WGS sequence"/>
</dbReference>
<dbReference type="InterPro" id="IPR005225">
    <property type="entry name" value="Small_GTP-bd"/>
</dbReference>
<feature type="domain" description="Miro" evidence="21">
    <location>
        <begin position="433"/>
        <end position="597"/>
    </location>
</feature>
<keyword evidence="13" id="KW-0378">Hydrolase</keyword>
<keyword evidence="8" id="KW-0479">Metal-binding</keyword>
<dbReference type="NCBIfam" id="TIGR00231">
    <property type="entry name" value="small_GTP"/>
    <property type="match status" value="1"/>
</dbReference>
<evidence type="ECO:0000256" key="12">
    <source>
        <dbReference type="ARBA" id="ARBA00022787"/>
    </source>
</evidence>
<dbReference type="EMBL" id="CAJFDI010000002">
    <property type="protein sequence ID" value="CAD5215285.1"/>
    <property type="molecule type" value="Genomic_DNA"/>
</dbReference>
<dbReference type="SUPFAM" id="SSF52540">
    <property type="entry name" value="P-loop containing nucleoside triphosphate hydrolases"/>
    <property type="match status" value="2"/>
</dbReference>
<dbReference type="Proteomes" id="UP000095284">
    <property type="component" value="Unplaced"/>
</dbReference>
<evidence type="ECO:0000256" key="6">
    <source>
        <dbReference type="ARBA" id="ARBA00022475"/>
    </source>
</evidence>
<organism evidence="24 26">
    <name type="scientific">Bursaphelenchus xylophilus</name>
    <name type="common">Pinewood nematode worm</name>
    <name type="synonym">Aphelenchoides xylophilus</name>
    <dbReference type="NCBI Taxonomy" id="6326"/>
    <lineage>
        <taxon>Eukaryota</taxon>
        <taxon>Metazoa</taxon>
        <taxon>Ecdysozoa</taxon>
        <taxon>Nematoda</taxon>
        <taxon>Chromadorea</taxon>
        <taxon>Rhabditida</taxon>
        <taxon>Tylenchina</taxon>
        <taxon>Tylenchomorpha</taxon>
        <taxon>Aphelenchoidea</taxon>
        <taxon>Aphelenchoididae</taxon>
        <taxon>Bursaphelenchus</taxon>
    </lineage>
</organism>
<comment type="subcellular location">
    <subcellularLocation>
        <location evidence="2">Cell membrane</location>
        <topology evidence="2">Single-pass type I membrane protein</topology>
    </subcellularLocation>
    <subcellularLocation>
        <location evidence="1">Mitochondrion outer membrane</location>
        <topology evidence="1">Single-pass type IV membrane protein</topology>
    </subcellularLocation>
</comment>